<reference evidence="4 5" key="3">
    <citation type="journal article" date="2014" name="Stand. Genomic Sci.">
        <title>An updated genome annotation for the model marine bacterium Ruegeria pomeroyi DSS-3.</title>
        <authorList>
            <person name="Rivers A.R."/>
            <person name="Smith C.B."/>
            <person name="Moran M.A."/>
        </authorList>
    </citation>
    <scope>GENOME REANNOTATION</scope>
    <source>
        <strain evidence="5">ATCC 700808 / DSM 15171 / DSS-3</strain>
    </source>
</reference>
<protein>
    <submittedName>
        <fullName evidence="4">Enoyl-CoA hydratase/isomerase family protein</fullName>
    </submittedName>
</protein>
<dbReference type="Gene3D" id="3.90.226.10">
    <property type="entry name" value="2-enoyl-CoA Hydratase, Chain A, domain 1"/>
    <property type="match status" value="1"/>
</dbReference>
<dbReference type="PaxDb" id="246200-SPO2339"/>
<dbReference type="DNASU" id="3194933"/>
<name>Q5LQZ3_RUEPO</name>
<reference evidence="4 5" key="1">
    <citation type="journal article" date="2004" name="Nature">
        <title>Genome sequence of Silicibacter pomeroyi reveals adaptations to the marine environment.</title>
        <authorList>
            <person name="Moran M.A."/>
            <person name="Buchan A."/>
            <person name="Gonzalez J.M."/>
            <person name="Heidelberg J.F."/>
            <person name="Whitman W.B."/>
            <person name="Kiene R.P."/>
            <person name="Henriksen J.R."/>
            <person name="King G.M."/>
            <person name="Belas R."/>
            <person name="Fuqua C."/>
            <person name="Brinkac L."/>
            <person name="Lewis M."/>
            <person name="Johri S."/>
            <person name="Weaver B."/>
            <person name="Pai G."/>
            <person name="Eisen J.A."/>
            <person name="Rahe E."/>
            <person name="Sheldon W.M."/>
            <person name="Ye W."/>
            <person name="Miller T.R."/>
            <person name="Carlton J."/>
            <person name="Rasko D.A."/>
            <person name="Paulsen I.T."/>
            <person name="Ren Q."/>
            <person name="Daugherty S.C."/>
            <person name="Deboy R.T."/>
            <person name="Dodson R.J."/>
            <person name="Durkin A.S."/>
            <person name="Madupu R."/>
            <person name="Nelson W.C."/>
            <person name="Sullivan S.A."/>
            <person name="Rosovitz M.J."/>
            <person name="Haft D.H."/>
            <person name="Selengut J."/>
            <person name="Ward N."/>
        </authorList>
    </citation>
    <scope>NUCLEOTIDE SEQUENCE [LARGE SCALE GENOMIC DNA]</scope>
    <source>
        <strain evidence="5">ATCC 700808 / DSM 15171 / DSS-3</strain>
    </source>
</reference>
<dbReference type="SMR" id="Q5LQZ3"/>
<evidence type="ECO:0000313" key="4">
    <source>
        <dbReference type="EMBL" id="AAV95601.2"/>
    </source>
</evidence>
<evidence type="ECO:0000256" key="2">
    <source>
        <dbReference type="ARBA" id="ARBA00022946"/>
    </source>
</evidence>
<evidence type="ECO:0000256" key="1">
    <source>
        <dbReference type="ARBA" id="ARBA00022832"/>
    </source>
</evidence>
<evidence type="ECO:0000313" key="5">
    <source>
        <dbReference type="Proteomes" id="UP000001023"/>
    </source>
</evidence>
<dbReference type="InterPro" id="IPR052377">
    <property type="entry name" value="Mitochondrial_ECH-domain"/>
</dbReference>
<gene>
    <name evidence="4" type="ordered locus">SPO2339</name>
</gene>
<proteinExistence type="evidence at protein level"/>
<dbReference type="SUPFAM" id="SSF52096">
    <property type="entry name" value="ClpP/crotonase"/>
    <property type="match status" value="1"/>
</dbReference>
<reference evidence="6" key="2">
    <citation type="submission" date="2009-12" db="PDB data bank">
        <title>Crystal structure of an enoyl-CoA hydrotase/isomerase family protein from Silicibacter pomeroyi.</title>
        <authorList>
            <person name="Eswaramoorthy S."/>
            <person name="Silberstein M."/>
            <person name="Burley S.K."/>
            <person name="Swaminathan S."/>
        </authorList>
    </citation>
    <scope>X-RAY CRYSTALLOGRAPHY (2.32 ANGSTROMS) OF 2-253</scope>
</reference>
<keyword evidence="6" id="KW-0002">3D-structure</keyword>
<dbReference type="STRING" id="246200.SPO2339"/>
<dbReference type="Pfam" id="PF00378">
    <property type="entry name" value="ECH_1"/>
    <property type="match status" value="1"/>
</dbReference>
<dbReference type="PANTHER" id="PTHR43602:SF1">
    <property type="entry name" value="ENOYL-COA HYDRATASE DOMAIN-CONTAINING PROTEIN 3, MITOCHONDRIAL"/>
    <property type="match status" value="1"/>
</dbReference>
<keyword evidence="2" id="KW-0809">Transit peptide</keyword>
<sequence length="253" mass="26890">MSQDGLLGEVLSEGVLTLTLGRAPAHPLSRAMIAALHDALRRAMGDDHVHVLVIHGPGRIFCAGHDLKEIGRHRADPDEGRAFVTDLFEACSALMLDLAHCPKPTIALVEGIATAAGLQLMAACDLAYASPAARFCLPGVQNGGFCTTPAVAVSRVIGRRAVTEMALTGATYDADWALAAGLINRILPEAALATHVADLAGALAARNQAPLRRGLETLNRHLELPLEQAYALATPVMVEHFMDPGRRHLDWID</sequence>
<dbReference type="Gene3D" id="1.10.287.2460">
    <property type="match status" value="1"/>
</dbReference>
<dbReference type="HOGENOM" id="CLU_009834_7_3_5"/>
<dbReference type="EvolutionaryTrace" id="Q5LQZ3"/>
<dbReference type="PDBsum" id="3L3S"/>
<dbReference type="CDD" id="cd06558">
    <property type="entry name" value="crotonase-like"/>
    <property type="match status" value="1"/>
</dbReference>
<keyword evidence="1" id="KW-0276">Fatty acid metabolism</keyword>
<dbReference type="PDB" id="3L3S">
    <property type="method" value="X-ray"/>
    <property type="resolution" value="2.32 A"/>
    <property type="chains" value="A/B/C/D/E/F/G/H/I/J/K/L=2-253"/>
</dbReference>
<organism evidence="4 5">
    <name type="scientific">Ruegeria pomeroyi (strain ATCC 700808 / DSM 15171 / DSS-3)</name>
    <name type="common">Silicibacter pomeroyi</name>
    <dbReference type="NCBI Taxonomy" id="246200"/>
    <lineage>
        <taxon>Bacteria</taxon>
        <taxon>Pseudomonadati</taxon>
        <taxon>Pseudomonadota</taxon>
        <taxon>Alphaproteobacteria</taxon>
        <taxon>Rhodobacterales</taxon>
        <taxon>Roseobacteraceae</taxon>
        <taxon>Ruegeria</taxon>
    </lineage>
</organism>
<dbReference type="GO" id="GO:0016836">
    <property type="term" value="F:hydro-lyase activity"/>
    <property type="evidence" value="ECO:0007669"/>
    <property type="project" value="TreeGrafter"/>
</dbReference>
<dbReference type="EMBL" id="CP000031">
    <property type="protein sequence ID" value="AAV95601.2"/>
    <property type="molecule type" value="Genomic_DNA"/>
</dbReference>
<dbReference type="PANTHER" id="PTHR43602">
    <property type="match status" value="1"/>
</dbReference>
<dbReference type="InterPro" id="IPR001753">
    <property type="entry name" value="Enoyl-CoA_hydra/iso"/>
</dbReference>
<dbReference type="eggNOG" id="COG1024">
    <property type="taxonomic scope" value="Bacteria"/>
</dbReference>
<dbReference type="KEGG" id="sil:SPO2339"/>
<dbReference type="Proteomes" id="UP000001023">
    <property type="component" value="Chromosome"/>
</dbReference>
<keyword evidence="3" id="KW-0443">Lipid metabolism</keyword>
<dbReference type="GO" id="GO:0006631">
    <property type="term" value="P:fatty acid metabolic process"/>
    <property type="evidence" value="ECO:0007669"/>
    <property type="project" value="UniProtKB-KW"/>
</dbReference>
<accession>Q5LQZ3</accession>
<dbReference type="InterPro" id="IPR029045">
    <property type="entry name" value="ClpP/crotonase-like_dom_sf"/>
</dbReference>
<evidence type="ECO:0007829" key="6">
    <source>
        <dbReference type="PDB" id="3L3S"/>
    </source>
</evidence>
<evidence type="ECO:0000256" key="3">
    <source>
        <dbReference type="ARBA" id="ARBA00023098"/>
    </source>
</evidence>
<keyword evidence="5" id="KW-1185">Reference proteome</keyword>
<dbReference type="AlphaFoldDB" id="Q5LQZ3"/>